<dbReference type="GeneID" id="36560434"/>
<keyword evidence="1" id="KW-1133">Transmembrane helix</keyword>
<protein>
    <submittedName>
        <fullName evidence="2">Uncharacterized protein</fullName>
    </submittedName>
</protein>
<keyword evidence="1" id="KW-0812">Transmembrane</keyword>
<reference evidence="2 3" key="1">
    <citation type="submission" date="2016-12" db="EMBL/GenBank/DDBJ databases">
        <title>The genomes of Aspergillus section Nigri reveals drivers in fungal speciation.</title>
        <authorList>
            <consortium name="DOE Joint Genome Institute"/>
            <person name="Vesth T.C."/>
            <person name="Nybo J."/>
            <person name="Theobald S."/>
            <person name="Brandl J."/>
            <person name="Frisvad J.C."/>
            <person name="Nielsen K.F."/>
            <person name="Lyhne E.K."/>
            <person name="Kogle M.E."/>
            <person name="Kuo A."/>
            <person name="Riley R."/>
            <person name="Clum A."/>
            <person name="Nolan M."/>
            <person name="Lipzen A."/>
            <person name="Salamov A."/>
            <person name="Henrissat B."/>
            <person name="Wiebenga A."/>
            <person name="De Vries R.P."/>
            <person name="Grigoriev I.V."/>
            <person name="Mortensen U.H."/>
            <person name="Andersen M.R."/>
            <person name="Baker S.E."/>
        </authorList>
    </citation>
    <scope>NUCLEOTIDE SEQUENCE [LARGE SCALE GENOMIC DNA]</scope>
    <source>
        <strain evidence="2 3">IBT 23096</strain>
    </source>
</reference>
<dbReference type="Proteomes" id="UP000234275">
    <property type="component" value="Unassembled WGS sequence"/>
</dbReference>
<sequence>MANTTSPTIIPVTGNPWGPEAIGTLTFGLVATILSVVTLIMACVKYAWCPWQNHQAHLQTRKLGFRNQGPQALRIRAKLISRIYALGLVIL</sequence>
<dbReference type="OrthoDB" id="10397751at2759"/>
<proteinExistence type="predicted"/>
<organism evidence="2 3">
    <name type="scientific">Aspergillus steynii IBT 23096</name>
    <dbReference type="NCBI Taxonomy" id="1392250"/>
    <lineage>
        <taxon>Eukaryota</taxon>
        <taxon>Fungi</taxon>
        <taxon>Dikarya</taxon>
        <taxon>Ascomycota</taxon>
        <taxon>Pezizomycotina</taxon>
        <taxon>Eurotiomycetes</taxon>
        <taxon>Eurotiomycetidae</taxon>
        <taxon>Eurotiales</taxon>
        <taxon>Aspergillaceae</taxon>
        <taxon>Aspergillus</taxon>
        <taxon>Aspergillus subgen. Circumdati</taxon>
    </lineage>
</organism>
<keyword evidence="3" id="KW-1185">Reference proteome</keyword>
<dbReference type="RefSeq" id="XP_024710159.1">
    <property type="nucleotide sequence ID" value="XM_024852736.1"/>
</dbReference>
<dbReference type="EMBL" id="MSFO01000001">
    <property type="protein sequence ID" value="PLB54857.1"/>
    <property type="molecule type" value="Genomic_DNA"/>
</dbReference>
<comment type="caution">
    <text evidence="2">The sequence shown here is derived from an EMBL/GenBank/DDBJ whole genome shotgun (WGS) entry which is preliminary data.</text>
</comment>
<dbReference type="AlphaFoldDB" id="A0A2I2GPQ0"/>
<evidence type="ECO:0000256" key="1">
    <source>
        <dbReference type="SAM" id="Phobius"/>
    </source>
</evidence>
<gene>
    <name evidence="2" type="ORF">P170DRAFT_470290</name>
</gene>
<accession>A0A2I2GPQ0</accession>
<keyword evidence="1" id="KW-0472">Membrane</keyword>
<evidence type="ECO:0000313" key="3">
    <source>
        <dbReference type="Proteomes" id="UP000234275"/>
    </source>
</evidence>
<name>A0A2I2GPQ0_9EURO</name>
<dbReference type="VEuPathDB" id="FungiDB:P170DRAFT_470290"/>
<evidence type="ECO:0000313" key="2">
    <source>
        <dbReference type="EMBL" id="PLB54857.1"/>
    </source>
</evidence>
<feature type="transmembrane region" description="Helical" evidence="1">
    <location>
        <begin position="21"/>
        <end position="44"/>
    </location>
</feature>